<organism evidence="2 3">
    <name type="scientific">Streptosporangium album</name>
    <dbReference type="NCBI Taxonomy" id="47479"/>
    <lineage>
        <taxon>Bacteria</taxon>
        <taxon>Bacillati</taxon>
        <taxon>Actinomycetota</taxon>
        <taxon>Actinomycetes</taxon>
        <taxon>Streptosporangiales</taxon>
        <taxon>Streptosporangiaceae</taxon>
        <taxon>Streptosporangium</taxon>
    </lineage>
</organism>
<evidence type="ECO:0000256" key="1">
    <source>
        <dbReference type="SAM" id="MobiDB-lite"/>
    </source>
</evidence>
<protein>
    <submittedName>
        <fullName evidence="2">Uncharacterized protein</fullName>
    </submittedName>
</protein>
<gene>
    <name evidence="2" type="ORF">FHR32_008824</name>
</gene>
<evidence type="ECO:0000313" key="3">
    <source>
        <dbReference type="Proteomes" id="UP000534286"/>
    </source>
</evidence>
<proteinExistence type="predicted"/>
<accession>A0A7W7S5T6</accession>
<keyword evidence="3" id="KW-1185">Reference proteome</keyword>
<dbReference type="Proteomes" id="UP000534286">
    <property type="component" value="Unassembled WGS sequence"/>
</dbReference>
<dbReference type="EMBL" id="JACHJU010000011">
    <property type="protein sequence ID" value="MBB4944418.1"/>
    <property type="molecule type" value="Genomic_DNA"/>
</dbReference>
<dbReference type="RefSeq" id="WP_246468811.1">
    <property type="nucleotide sequence ID" value="NZ_BAABEK010000015.1"/>
</dbReference>
<evidence type="ECO:0000313" key="2">
    <source>
        <dbReference type="EMBL" id="MBB4944418.1"/>
    </source>
</evidence>
<reference evidence="2 3" key="1">
    <citation type="submission" date="2020-08" db="EMBL/GenBank/DDBJ databases">
        <title>Sequencing the genomes of 1000 actinobacteria strains.</title>
        <authorList>
            <person name="Klenk H.-P."/>
        </authorList>
    </citation>
    <scope>NUCLEOTIDE SEQUENCE [LARGE SCALE GENOMIC DNA]</scope>
    <source>
        <strain evidence="2 3">DSM 43023</strain>
    </source>
</reference>
<comment type="caution">
    <text evidence="2">The sequence shown here is derived from an EMBL/GenBank/DDBJ whole genome shotgun (WGS) entry which is preliminary data.</text>
</comment>
<name>A0A7W7S5T6_9ACTN</name>
<dbReference type="AlphaFoldDB" id="A0A7W7S5T6"/>
<feature type="region of interest" description="Disordered" evidence="1">
    <location>
        <begin position="1"/>
        <end position="50"/>
    </location>
</feature>
<sequence length="84" mass="9026">MHSSCAGPGVGYPERLAMHQMTRHPTREPAGQPPHGRWEDPPALPTLSSPDRRGKVLELLAAQPWKAWKGAEPGGRRARGASGA</sequence>